<dbReference type="AlphaFoldDB" id="A0A6J6KRQ6"/>
<dbReference type="InterPro" id="IPR007329">
    <property type="entry name" value="FMN-bd"/>
</dbReference>
<evidence type="ECO:0000313" key="3">
    <source>
        <dbReference type="EMBL" id="CAB4652467.1"/>
    </source>
</evidence>
<dbReference type="Pfam" id="PF04205">
    <property type="entry name" value="FMN_bind"/>
    <property type="match status" value="1"/>
</dbReference>
<accession>A0A6J6KRQ6</accession>
<organism evidence="3">
    <name type="scientific">freshwater metagenome</name>
    <dbReference type="NCBI Taxonomy" id="449393"/>
    <lineage>
        <taxon>unclassified sequences</taxon>
        <taxon>metagenomes</taxon>
        <taxon>ecological metagenomes</taxon>
    </lineage>
</organism>
<name>A0A6J6KRQ6_9ZZZZ</name>
<dbReference type="SMART" id="SM00900">
    <property type="entry name" value="FMN_bind"/>
    <property type="match status" value="1"/>
</dbReference>
<gene>
    <name evidence="3" type="ORF">UFOPK2234_00541</name>
</gene>
<evidence type="ECO:0000259" key="2">
    <source>
        <dbReference type="SMART" id="SM00900"/>
    </source>
</evidence>
<feature type="compositionally biased region" description="Low complexity" evidence="1">
    <location>
        <begin position="31"/>
        <end position="74"/>
    </location>
</feature>
<evidence type="ECO:0000256" key="1">
    <source>
        <dbReference type="SAM" id="MobiDB-lite"/>
    </source>
</evidence>
<dbReference type="GO" id="GO:0010181">
    <property type="term" value="F:FMN binding"/>
    <property type="evidence" value="ECO:0007669"/>
    <property type="project" value="InterPro"/>
</dbReference>
<proteinExistence type="predicted"/>
<sequence>MLRRVILVVSGTAAAVASALAYNPPQLTQVSTSSKPATSTPSTSTPATPSTPTSGKATPAPKSTPTTPATKLPSGDFSGNKIQTRWGPVQVQITVKDGVITAANALAFPDGDRRSLSISQQAIPYLIEQSLGVVSSSQVMGVSQATYTSNGWRASLQSAIKKAGI</sequence>
<dbReference type="EMBL" id="CAEZWG010000088">
    <property type="protein sequence ID" value="CAB4652467.1"/>
    <property type="molecule type" value="Genomic_DNA"/>
</dbReference>
<dbReference type="GO" id="GO:0016020">
    <property type="term" value="C:membrane"/>
    <property type="evidence" value="ECO:0007669"/>
    <property type="project" value="InterPro"/>
</dbReference>
<protein>
    <submittedName>
        <fullName evidence="3">Unannotated protein</fullName>
    </submittedName>
</protein>
<reference evidence="3" key="1">
    <citation type="submission" date="2020-05" db="EMBL/GenBank/DDBJ databases">
        <authorList>
            <person name="Chiriac C."/>
            <person name="Salcher M."/>
            <person name="Ghai R."/>
            <person name="Kavagutti S V."/>
        </authorList>
    </citation>
    <scope>NUCLEOTIDE SEQUENCE</scope>
</reference>
<feature type="region of interest" description="Disordered" evidence="1">
    <location>
        <begin position="27"/>
        <end position="82"/>
    </location>
</feature>
<feature type="domain" description="FMN-binding" evidence="2">
    <location>
        <begin position="84"/>
        <end position="163"/>
    </location>
</feature>